<feature type="repeat" description="WD" evidence="1">
    <location>
        <begin position="317"/>
        <end position="346"/>
    </location>
</feature>
<dbReference type="InterPro" id="IPR001680">
    <property type="entry name" value="WD40_rpt"/>
</dbReference>
<feature type="repeat" description="WD" evidence="1">
    <location>
        <begin position="88"/>
        <end position="129"/>
    </location>
</feature>
<accession>A0A7J7JCU2</accession>
<sequence>MFHPKVKLLSKGPPLKSGVKRDVVKKVYPNDALPVSKVKGHLITIDSRSTQISQLKFSLEGQSLAVAAANSEAYTFKLPLSANKSCVYSGHSGVVHSCNWSYSGQLLLTASADKTVKLWQRDMGSSVMTLNKLEGNLDPPSHTDLKKSQQVLPGECRSAQFFYLDKFILAACANSVLLYKYHVDMAKDDLKRYENKSKYKLVSQQTVESAHHITSLSAVNTFYSHLVLVTCSDRSIQVLDMNRSTQSIISQDCHSKPAHHITQNEESLYSTLPYSTYDLFLTAAVGDGLKLWDLRTQSCVRKFNLHTSKAFPCTCEFSPDGKYIATGSEDNSFYVYDIGSGKVVSRVKDPSAVCTNVAFHPLYSQVYYIYIYYILYIYIYIYIYIIIYIYIYNIYIYNVYIICNIKISIVALF</sequence>
<gene>
    <name evidence="3" type="ORF">EB796_017669</name>
</gene>
<evidence type="ECO:0000313" key="4">
    <source>
        <dbReference type="Proteomes" id="UP000593567"/>
    </source>
</evidence>
<keyword evidence="1" id="KW-0853">WD repeat</keyword>
<keyword evidence="2" id="KW-0472">Membrane</keyword>
<keyword evidence="4" id="KW-1185">Reference proteome</keyword>
<dbReference type="SMART" id="SM00320">
    <property type="entry name" value="WD40"/>
    <property type="match status" value="4"/>
</dbReference>
<dbReference type="OrthoDB" id="20669at2759"/>
<proteinExistence type="predicted"/>
<dbReference type="PANTHER" id="PTHR44525">
    <property type="entry name" value="WD REPEAT-CONTAINING PROTEIN 27"/>
    <property type="match status" value="1"/>
</dbReference>
<evidence type="ECO:0000256" key="2">
    <source>
        <dbReference type="SAM" id="Phobius"/>
    </source>
</evidence>
<organism evidence="3 4">
    <name type="scientific">Bugula neritina</name>
    <name type="common">Brown bryozoan</name>
    <name type="synonym">Sertularia neritina</name>
    <dbReference type="NCBI Taxonomy" id="10212"/>
    <lineage>
        <taxon>Eukaryota</taxon>
        <taxon>Metazoa</taxon>
        <taxon>Spiralia</taxon>
        <taxon>Lophotrochozoa</taxon>
        <taxon>Bryozoa</taxon>
        <taxon>Gymnolaemata</taxon>
        <taxon>Cheilostomatida</taxon>
        <taxon>Flustrina</taxon>
        <taxon>Buguloidea</taxon>
        <taxon>Bugulidae</taxon>
        <taxon>Bugula</taxon>
    </lineage>
</organism>
<dbReference type="Pfam" id="PF00400">
    <property type="entry name" value="WD40"/>
    <property type="match status" value="2"/>
</dbReference>
<evidence type="ECO:0000256" key="1">
    <source>
        <dbReference type="PROSITE-ProRule" id="PRU00221"/>
    </source>
</evidence>
<name>A0A7J7JCU2_BUGNE</name>
<dbReference type="Gene3D" id="2.130.10.10">
    <property type="entry name" value="YVTN repeat-like/Quinoprotein amine dehydrogenase"/>
    <property type="match status" value="2"/>
</dbReference>
<dbReference type="PROSITE" id="PS50082">
    <property type="entry name" value="WD_REPEATS_2"/>
    <property type="match status" value="2"/>
</dbReference>
<dbReference type="InterPro" id="IPR036322">
    <property type="entry name" value="WD40_repeat_dom_sf"/>
</dbReference>
<dbReference type="Proteomes" id="UP000593567">
    <property type="component" value="Unassembled WGS sequence"/>
</dbReference>
<dbReference type="InterPro" id="IPR042411">
    <property type="entry name" value="WDR27"/>
</dbReference>
<reference evidence="3" key="1">
    <citation type="submission" date="2020-06" db="EMBL/GenBank/DDBJ databases">
        <title>Draft genome of Bugula neritina, a colonial animal packing powerful symbionts and potential medicines.</title>
        <authorList>
            <person name="Rayko M."/>
        </authorList>
    </citation>
    <scope>NUCLEOTIDE SEQUENCE [LARGE SCALE GENOMIC DNA]</scope>
    <source>
        <strain evidence="3">Kwan_BN1</strain>
    </source>
</reference>
<dbReference type="InterPro" id="IPR015943">
    <property type="entry name" value="WD40/YVTN_repeat-like_dom_sf"/>
</dbReference>
<dbReference type="PANTHER" id="PTHR44525:SF1">
    <property type="entry name" value="WD REPEAT-CONTAINING PROTEIN 27"/>
    <property type="match status" value="1"/>
</dbReference>
<dbReference type="EMBL" id="VXIV02002632">
    <property type="protein sequence ID" value="KAF6024010.1"/>
    <property type="molecule type" value="Genomic_DNA"/>
</dbReference>
<dbReference type="PROSITE" id="PS50294">
    <property type="entry name" value="WD_REPEATS_REGION"/>
    <property type="match status" value="1"/>
</dbReference>
<keyword evidence="2" id="KW-0812">Transmembrane</keyword>
<protein>
    <submittedName>
        <fullName evidence="3">Uncharacterized protein</fullName>
    </submittedName>
</protein>
<dbReference type="SUPFAM" id="SSF50978">
    <property type="entry name" value="WD40 repeat-like"/>
    <property type="match status" value="1"/>
</dbReference>
<keyword evidence="2" id="KW-1133">Transmembrane helix</keyword>
<feature type="transmembrane region" description="Helical" evidence="2">
    <location>
        <begin position="370"/>
        <end position="391"/>
    </location>
</feature>
<dbReference type="AlphaFoldDB" id="A0A7J7JCU2"/>
<evidence type="ECO:0000313" key="3">
    <source>
        <dbReference type="EMBL" id="KAF6024010.1"/>
    </source>
</evidence>
<comment type="caution">
    <text evidence="3">The sequence shown here is derived from an EMBL/GenBank/DDBJ whole genome shotgun (WGS) entry which is preliminary data.</text>
</comment>